<evidence type="ECO:0000313" key="20">
    <source>
        <dbReference type="Proteomes" id="UP000241421"/>
    </source>
</evidence>
<keyword evidence="5" id="KW-0732">Signal</keyword>
<evidence type="ECO:0000256" key="2">
    <source>
        <dbReference type="ARBA" id="ARBA00012438"/>
    </source>
</evidence>
<dbReference type="SMART" id="SM00448">
    <property type="entry name" value="REC"/>
    <property type="match status" value="1"/>
</dbReference>
<proteinExistence type="predicted"/>
<dbReference type="OrthoDB" id="5519028at2"/>
<dbReference type="SMART" id="SM00388">
    <property type="entry name" value="HisKA"/>
    <property type="match status" value="1"/>
</dbReference>
<dbReference type="InterPro" id="IPR003594">
    <property type="entry name" value="HATPase_dom"/>
</dbReference>
<keyword evidence="20" id="KW-1185">Reference proteome</keyword>
<dbReference type="InterPro" id="IPR003661">
    <property type="entry name" value="HisK_dim/P_dom"/>
</dbReference>
<dbReference type="InterPro" id="IPR005467">
    <property type="entry name" value="His_kinase_dom"/>
</dbReference>
<keyword evidence="7" id="KW-0418">Kinase</keyword>
<evidence type="ECO:0000256" key="4">
    <source>
        <dbReference type="ARBA" id="ARBA00022679"/>
    </source>
</evidence>
<dbReference type="Proteomes" id="UP000241421">
    <property type="component" value="Unassembled WGS sequence"/>
</dbReference>
<evidence type="ECO:0000256" key="14">
    <source>
        <dbReference type="ARBA" id="ARBA00070152"/>
    </source>
</evidence>
<keyword evidence="8" id="KW-0067">ATP-binding</keyword>
<name>A0A2U2HM36_9BURK</name>
<evidence type="ECO:0000256" key="12">
    <source>
        <dbReference type="ARBA" id="ARBA00064003"/>
    </source>
</evidence>
<keyword evidence="16" id="KW-1133">Transmembrane helix</keyword>
<comment type="catalytic activity">
    <reaction evidence="1">
        <text>ATP + protein L-histidine = ADP + protein N-phospho-L-histidine.</text>
        <dbReference type="EC" id="2.7.13.3"/>
    </reaction>
</comment>
<dbReference type="RefSeq" id="WP_146204423.1">
    <property type="nucleotide sequence ID" value="NZ_PXWF02000176.1"/>
</dbReference>
<comment type="function">
    <text evidence="11">Member of the two-component regulatory system BvgS/BvgA. Phosphorylates BvgA via a four-step phosphorelay in response to environmental signals.</text>
</comment>
<dbReference type="PROSITE" id="PS50109">
    <property type="entry name" value="HIS_KIN"/>
    <property type="match status" value="1"/>
</dbReference>
<dbReference type="PROSITE" id="PS50110">
    <property type="entry name" value="RESPONSE_REGULATORY"/>
    <property type="match status" value="1"/>
</dbReference>
<dbReference type="Gene3D" id="3.30.565.10">
    <property type="entry name" value="Histidine kinase-like ATPase, C-terminal domain"/>
    <property type="match status" value="1"/>
</dbReference>
<dbReference type="AlphaFoldDB" id="A0A2U2HM36"/>
<feature type="transmembrane region" description="Helical" evidence="16">
    <location>
        <begin position="99"/>
        <end position="115"/>
    </location>
</feature>
<feature type="non-terminal residue" evidence="19">
    <location>
        <position position="706"/>
    </location>
</feature>
<dbReference type="SUPFAM" id="SSF52172">
    <property type="entry name" value="CheY-like"/>
    <property type="match status" value="1"/>
</dbReference>
<keyword evidence="16" id="KW-0472">Membrane</keyword>
<dbReference type="CDD" id="cd00082">
    <property type="entry name" value="HisKA"/>
    <property type="match status" value="1"/>
</dbReference>
<dbReference type="FunFam" id="1.10.287.130:FF:000002">
    <property type="entry name" value="Two-component osmosensing histidine kinase"/>
    <property type="match status" value="1"/>
</dbReference>
<keyword evidence="4" id="KW-0808">Transferase</keyword>
<evidence type="ECO:0000256" key="5">
    <source>
        <dbReference type="ARBA" id="ARBA00022729"/>
    </source>
</evidence>
<evidence type="ECO:0000256" key="1">
    <source>
        <dbReference type="ARBA" id="ARBA00000085"/>
    </source>
</evidence>
<organism evidence="19 20">
    <name type="scientific">Massilia glaciei</name>
    <dbReference type="NCBI Taxonomy" id="1524097"/>
    <lineage>
        <taxon>Bacteria</taxon>
        <taxon>Pseudomonadati</taxon>
        <taxon>Pseudomonadota</taxon>
        <taxon>Betaproteobacteria</taxon>
        <taxon>Burkholderiales</taxon>
        <taxon>Oxalobacteraceae</taxon>
        <taxon>Telluria group</taxon>
        <taxon>Massilia</taxon>
    </lineage>
</organism>
<feature type="transmembrane region" description="Helical" evidence="16">
    <location>
        <begin position="76"/>
        <end position="93"/>
    </location>
</feature>
<evidence type="ECO:0000256" key="6">
    <source>
        <dbReference type="ARBA" id="ARBA00022741"/>
    </source>
</evidence>
<protein>
    <recommendedName>
        <fullName evidence="13">Sensory/regulatory protein RpfC</fullName>
        <ecNumber evidence="2">2.7.13.3</ecNumber>
    </recommendedName>
    <alternativeName>
        <fullName evidence="14">Virulence sensor protein BvgS</fullName>
    </alternativeName>
</protein>
<dbReference type="Gene3D" id="3.40.50.2300">
    <property type="match status" value="1"/>
</dbReference>
<feature type="transmembrane region" description="Helical" evidence="16">
    <location>
        <begin position="122"/>
        <end position="139"/>
    </location>
</feature>
<evidence type="ECO:0000259" key="18">
    <source>
        <dbReference type="PROSITE" id="PS50110"/>
    </source>
</evidence>
<dbReference type="SUPFAM" id="SSF55874">
    <property type="entry name" value="ATPase domain of HSP90 chaperone/DNA topoisomerase II/histidine kinase"/>
    <property type="match status" value="1"/>
</dbReference>
<accession>A0A2U2HM36</accession>
<evidence type="ECO:0000256" key="11">
    <source>
        <dbReference type="ARBA" id="ARBA00058004"/>
    </source>
</evidence>
<dbReference type="PANTHER" id="PTHR45339">
    <property type="entry name" value="HYBRID SIGNAL TRANSDUCTION HISTIDINE KINASE J"/>
    <property type="match status" value="1"/>
</dbReference>
<feature type="transmembrane region" description="Helical" evidence="16">
    <location>
        <begin position="50"/>
        <end position="69"/>
    </location>
</feature>
<dbReference type="EC" id="2.7.13.3" evidence="2"/>
<feature type="transmembrane region" description="Helical" evidence="16">
    <location>
        <begin position="22"/>
        <end position="44"/>
    </location>
</feature>
<evidence type="ECO:0000256" key="10">
    <source>
        <dbReference type="ARBA" id="ARBA00023026"/>
    </source>
</evidence>
<dbReference type="InterPro" id="IPR036890">
    <property type="entry name" value="HATPase_C_sf"/>
</dbReference>
<evidence type="ECO:0000259" key="17">
    <source>
        <dbReference type="PROSITE" id="PS50109"/>
    </source>
</evidence>
<comment type="caution">
    <text evidence="19">The sequence shown here is derived from an EMBL/GenBank/DDBJ whole genome shotgun (WGS) entry which is preliminary data.</text>
</comment>
<dbReference type="Pfam" id="PF02518">
    <property type="entry name" value="HATPase_c"/>
    <property type="match status" value="1"/>
</dbReference>
<dbReference type="CDD" id="cd16922">
    <property type="entry name" value="HATPase_EvgS-ArcB-TorS-like"/>
    <property type="match status" value="1"/>
</dbReference>
<gene>
    <name evidence="19" type="ORF">C7C56_011080</name>
</gene>
<evidence type="ECO:0000256" key="3">
    <source>
        <dbReference type="ARBA" id="ARBA00022553"/>
    </source>
</evidence>
<keyword evidence="9" id="KW-0902">Two-component regulatory system</keyword>
<keyword evidence="6" id="KW-0547">Nucleotide-binding</keyword>
<sequence>MIDIERGDASPEAALIAKYRDAISYGLALAGALIMLPFSVNNFLQGRFELGIATSTAIAMLAVNAWGIYRHRRIPIPMVLIFVPAVVSMLISIRNQTWPGILWSYPAVLMFHFMLSRRAANLFNGVVALVVPLAAWQVMPGPMALRVAVTLALMIVFANIFSFVTNELYRQVVRQKEVAEQATRFKSEFLANMSHEIRTPMNAVIGLTYLALQTELTARQRDYLGKVQDAANALLGIINDILDFSKIEAGKMSLETTEFALAGVLDQITTICALPAQEKGLAVVFDVAPGVPLRLVGDPLRLGQVLLNLINNAIKFTERGEVVLTVALAEAGDEHATLAFELRDTGIGIDQGRVKALFAPFSQAERSTSRCFGGTGLGLTISKQLVQAMGGTIELDSVAGVGSVFSFTARFGRAPGGAAHAAMAPEIRGQRVLVGITRQSQREAVTRMLGAWDVRLTTVGSASLLQAELLAEVRGDTRGDTRGGSPGRGIAALLLDSQLALQAQQRGMRFGEPGAPRLVLLATGSGRELAAIDGAAQLMRMPLAPQALRQALYLALGLNPPAPLRAPPEQLRRIDGVHVLVAEDNEINQQVVRELIETAGGRCTIVGDGELAVQRALQERDPVDAVLMDLQMPRLDGVQATQQIRARIDAAALPILGLSAHVLQSERLRCEEAGMNDYLTKPIEPELMLATLSRWLGPARLAAAAA</sequence>
<keyword evidence="10" id="KW-0843">Virulence</keyword>
<dbReference type="PRINTS" id="PR00344">
    <property type="entry name" value="BCTRLSENSOR"/>
</dbReference>
<dbReference type="GO" id="GO:0000155">
    <property type="term" value="F:phosphorelay sensor kinase activity"/>
    <property type="evidence" value="ECO:0007669"/>
    <property type="project" value="InterPro"/>
</dbReference>
<keyword evidence="3 15" id="KW-0597">Phosphoprotein</keyword>
<evidence type="ECO:0000256" key="16">
    <source>
        <dbReference type="SAM" id="Phobius"/>
    </source>
</evidence>
<dbReference type="InterPro" id="IPR011006">
    <property type="entry name" value="CheY-like_superfamily"/>
</dbReference>
<dbReference type="InterPro" id="IPR001789">
    <property type="entry name" value="Sig_transdc_resp-reg_receiver"/>
</dbReference>
<evidence type="ECO:0000256" key="9">
    <source>
        <dbReference type="ARBA" id="ARBA00023012"/>
    </source>
</evidence>
<dbReference type="SMART" id="SM00387">
    <property type="entry name" value="HATPase_c"/>
    <property type="match status" value="1"/>
</dbReference>
<dbReference type="PANTHER" id="PTHR45339:SF5">
    <property type="entry name" value="HISTIDINE KINASE"/>
    <property type="match status" value="1"/>
</dbReference>
<dbReference type="Gene3D" id="1.10.287.130">
    <property type="match status" value="1"/>
</dbReference>
<dbReference type="InterPro" id="IPR004358">
    <property type="entry name" value="Sig_transdc_His_kin-like_C"/>
</dbReference>
<keyword evidence="16" id="KW-0812">Transmembrane</keyword>
<dbReference type="Pfam" id="PF00072">
    <property type="entry name" value="Response_reg"/>
    <property type="match status" value="1"/>
</dbReference>
<evidence type="ECO:0000256" key="7">
    <source>
        <dbReference type="ARBA" id="ARBA00022777"/>
    </source>
</evidence>
<feature type="domain" description="Response regulatory" evidence="18">
    <location>
        <begin position="578"/>
        <end position="696"/>
    </location>
</feature>
<dbReference type="FunFam" id="3.30.565.10:FF:000010">
    <property type="entry name" value="Sensor histidine kinase RcsC"/>
    <property type="match status" value="1"/>
</dbReference>
<feature type="transmembrane region" description="Helical" evidence="16">
    <location>
        <begin position="145"/>
        <end position="164"/>
    </location>
</feature>
<dbReference type="GO" id="GO:0005524">
    <property type="term" value="F:ATP binding"/>
    <property type="evidence" value="ECO:0007669"/>
    <property type="project" value="UniProtKB-KW"/>
</dbReference>
<evidence type="ECO:0000256" key="8">
    <source>
        <dbReference type="ARBA" id="ARBA00022840"/>
    </source>
</evidence>
<evidence type="ECO:0000256" key="13">
    <source>
        <dbReference type="ARBA" id="ARBA00068150"/>
    </source>
</evidence>
<reference evidence="19 20" key="1">
    <citation type="submission" date="2018-04" db="EMBL/GenBank/DDBJ databases">
        <title>Massilia violaceinigra sp. nov., a novel purple-pigmented bacterium isolated from Tianshan glacier, Xinjiang, China.</title>
        <authorList>
            <person name="Wang H."/>
        </authorList>
    </citation>
    <scope>NUCLEOTIDE SEQUENCE [LARGE SCALE GENOMIC DNA]</scope>
    <source>
        <strain evidence="19 20">B448-2</strain>
    </source>
</reference>
<dbReference type="EMBL" id="PXWF02000176">
    <property type="protein sequence ID" value="PWF48584.1"/>
    <property type="molecule type" value="Genomic_DNA"/>
</dbReference>
<dbReference type="SUPFAM" id="SSF47384">
    <property type="entry name" value="Homodimeric domain of signal transducing histidine kinase"/>
    <property type="match status" value="1"/>
</dbReference>
<dbReference type="CDD" id="cd17546">
    <property type="entry name" value="REC_hyHK_CKI1_RcsC-like"/>
    <property type="match status" value="1"/>
</dbReference>
<comment type="subunit">
    <text evidence="12">At low DSF concentrations, interacts with RpfF.</text>
</comment>
<feature type="modified residue" description="4-aspartylphosphate" evidence="15">
    <location>
        <position position="629"/>
    </location>
</feature>
<evidence type="ECO:0000256" key="15">
    <source>
        <dbReference type="PROSITE-ProRule" id="PRU00169"/>
    </source>
</evidence>
<evidence type="ECO:0000313" key="19">
    <source>
        <dbReference type="EMBL" id="PWF48584.1"/>
    </source>
</evidence>
<dbReference type="InterPro" id="IPR036097">
    <property type="entry name" value="HisK_dim/P_sf"/>
</dbReference>
<feature type="domain" description="Histidine kinase" evidence="17">
    <location>
        <begin position="192"/>
        <end position="413"/>
    </location>
</feature>
<dbReference type="Pfam" id="PF00512">
    <property type="entry name" value="HisKA"/>
    <property type="match status" value="1"/>
</dbReference>